<evidence type="ECO:0000313" key="4">
    <source>
        <dbReference type="EMBL" id="ARU16009.1"/>
    </source>
</evidence>
<accession>A0A1Z1FB23</accession>
<dbReference type="Proteomes" id="UP000195807">
    <property type="component" value="Chromosome"/>
</dbReference>
<reference evidence="4 5" key="1">
    <citation type="submission" date="2017-01" db="EMBL/GenBank/DDBJ databases">
        <title>Complete genome sequence of esterase-producing bacterium Croceicoccus marinus E4A9.</title>
        <authorList>
            <person name="Wu Y.-H."/>
            <person name="Cheng H."/>
            <person name="Xu L."/>
            <person name="Huo Y.-Y."/>
            <person name="Wang C.-S."/>
            <person name="Xu X.-W."/>
        </authorList>
    </citation>
    <scope>NUCLEOTIDE SEQUENCE [LARGE SCALE GENOMIC DNA]</scope>
    <source>
        <strain evidence="4 5">E4A9</strain>
    </source>
</reference>
<proteinExistence type="inferred from homology"/>
<dbReference type="PANTHER" id="PTHR42796">
    <property type="entry name" value="FUMARYLACETOACETATE HYDROLASE DOMAIN-CONTAINING PROTEIN 2A-RELATED"/>
    <property type="match status" value="1"/>
</dbReference>
<evidence type="ECO:0000256" key="1">
    <source>
        <dbReference type="ARBA" id="ARBA00010211"/>
    </source>
</evidence>
<dbReference type="EMBL" id="CP019602">
    <property type="protein sequence ID" value="ARU16009.1"/>
    <property type="molecule type" value="Genomic_DNA"/>
</dbReference>
<comment type="similarity">
    <text evidence="1">Belongs to the FAH family.</text>
</comment>
<dbReference type="PANTHER" id="PTHR42796:SF7">
    <property type="entry name" value="2-DEHYDRO-3-DEOXY-D-ARABINONATE DEHYDRATASE"/>
    <property type="match status" value="1"/>
</dbReference>
<dbReference type="STRING" id="450378.GCA_001661675_01434"/>
<dbReference type="InterPro" id="IPR051121">
    <property type="entry name" value="FAH"/>
</dbReference>
<dbReference type="GO" id="GO:0044281">
    <property type="term" value="P:small molecule metabolic process"/>
    <property type="evidence" value="ECO:0007669"/>
    <property type="project" value="UniProtKB-ARBA"/>
</dbReference>
<dbReference type="GO" id="GO:0046872">
    <property type="term" value="F:metal ion binding"/>
    <property type="evidence" value="ECO:0007669"/>
    <property type="project" value="UniProtKB-KW"/>
</dbReference>
<evidence type="ECO:0000313" key="5">
    <source>
        <dbReference type="Proteomes" id="UP000195807"/>
    </source>
</evidence>
<feature type="domain" description="Fumarylacetoacetase-like C-terminal" evidence="3">
    <location>
        <begin position="212"/>
        <end position="357"/>
    </location>
</feature>
<keyword evidence="4" id="KW-0378">Hydrolase</keyword>
<dbReference type="GO" id="GO:0016787">
    <property type="term" value="F:hydrolase activity"/>
    <property type="evidence" value="ECO:0007669"/>
    <property type="project" value="UniProtKB-KW"/>
</dbReference>
<protein>
    <submittedName>
        <fullName evidence="4">Fumarylacetoacetate hydrolase</fullName>
    </submittedName>
</protein>
<dbReference type="SUPFAM" id="SSF56529">
    <property type="entry name" value="FAH"/>
    <property type="match status" value="1"/>
</dbReference>
<organism evidence="4 5">
    <name type="scientific">Croceicoccus marinus</name>
    <dbReference type="NCBI Taxonomy" id="450378"/>
    <lineage>
        <taxon>Bacteria</taxon>
        <taxon>Pseudomonadati</taxon>
        <taxon>Pseudomonadota</taxon>
        <taxon>Alphaproteobacteria</taxon>
        <taxon>Sphingomonadales</taxon>
        <taxon>Erythrobacteraceae</taxon>
        <taxon>Croceicoccus</taxon>
    </lineage>
</organism>
<dbReference type="InterPro" id="IPR011234">
    <property type="entry name" value="Fumarylacetoacetase-like_C"/>
</dbReference>
<evidence type="ECO:0000256" key="2">
    <source>
        <dbReference type="ARBA" id="ARBA00022723"/>
    </source>
</evidence>
<dbReference type="KEGG" id="cman:A9D14_07160"/>
<keyword evidence="5" id="KW-1185">Reference proteome</keyword>
<dbReference type="InterPro" id="IPR036663">
    <property type="entry name" value="Fumarylacetoacetase_C_sf"/>
</dbReference>
<sequence length="386" mass="41276">MVALSLERARAGMALQITDILPFDYRSGRFIGRAATADGPVVFAIRAGRLFELTESSASVSGAVARRDFEQGRDIGAVEDGLPDGWTLLSPIDLQCIKASGVTFALSAIERVIEERARGDAAKAAEIRSQLEDKVGGGIRSVVPGSAEASELKAALIEEGMWSQYLEVAIGPDAEIFSKSPVLSSVGHGAPIGVRSDSSWNNPEPEVVLICDAHGEVVGATLGNDVNLRDFEGRSALLLSKAKDNTASCSIGPFIRLFDDGFTIDDVRNAHIELTIEGTDGYRLTGENVMAEISRDPLELVRQCLSEHHYPDGFVLFCGTLFAPTQDRDEEGAGFTHKEGDIVTISSSRIGTLSNPVTTSRDAPAWTMGIGEFVRNLAKRGLVGQI</sequence>
<name>A0A1Z1FB23_9SPHN</name>
<gene>
    <name evidence="4" type="ORF">A9D14_07160</name>
</gene>
<dbReference type="Pfam" id="PF01557">
    <property type="entry name" value="FAA_hydrolase"/>
    <property type="match status" value="1"/>
</dbReference>
<evidence type="ECO:0000259" key="3">
    <source>
        <dbReference type="Pfam" id="PF01557"/>
    </source>
</evidence>
<keyword evidence="2" id="KW-0479">Metal-binding</keyword>
<dbReference type="AlphaFoldDB" id="A0A1Z1FB23"/>
<dbReference type="Gene3D" id="3.90.850.10">
    <property type="entry name" value="Fumarylacetoacetase-like, C-terminal domain"/>
    <property type="match status" value="1"/>
</dbReference>